<feature type="region of interest" description="Disordered" evidence="1">
    <location>
        <begin position="48"/>
        <end position="72"/>
    </location>
</feature>
<evidence type="ECO:0000313" key="3">
    <source>
        <dbReference type="Proteomes" id="UP000030710"/>
    </source>
</evidence>
<gene>
    <name evidence="2" type="ORF">J07HQW2_00455</name>
</gene>
<organism evidence="2 3">
    <name type="scientific">Haloquadratum walsbyi J07HQW2</name>
    <dbReference type="NCBI Taxonomy" id="1238425"/>
    <lineage>
        <taxon>Archaea</taxon>
        <taxon>Methanobacteriati</taxon>
        <taxon>Methanobacteriota</taxon>
        <taxon>Stenosarchaea group</taxon>
        <taxon>Halobacteria</taxon>
        <taxon>Halobacteriales</taxon>
        <taxon>Haloferacaceae</taxon>
        <taxon>Haloquadratum</taxon>
    </lineage>
</organism>
<accession>U1PP06</accession>
<name>U1PP06_9EURY</name>
<evidence type="ECO:0000313" key="2">
    <source>
        <dbReference type="EMBL" id="ERG94021.1"/>
    </source>
</evidence>
<dbReference type="HOGENOM" id="CLU_2712737_0_0_2"/>
<dbReference type="AlphaFoldDB" id="U1PP06"/>
<sequence>MNQRKLSSWIVHAHGSNLPGSLIKQCNTGHVGPYEALSKSEAVDGAIGRFDIDDGGPSHSAILPPQRTRHGH</sequence>
<dbReference type="EMBL" id="KE356561">
    <property type="protein sequence ID" value="ERG94021.1"/>
    <property type="molecule type" value="Genomic_DNA"/>
</dbReference>
<evidence type="ECO:0000256" key="1">
    <source>
        <dbReference type="SAM" id="MobiDB-lite"/>
    </source>
</evidence>
<proteinExistence type="predicted"/>
<dbReference type="STRING" id="1238425.J07HQW2_00455"/>
<dbReference type="RefSeq" id="WP_021053515.1">
    <property type="nucleotide sequence ID" value="NZ_KE356561.1"/>
</dbReference>
<dbReference type="Proteomes" id="UP000030710">
    <property type="component" value="Unassembled WGS sequence"/>
</dbReference>
<protein>
    <submittedName>
        <fullName evidence="2">Uncharacterized protein</fullName>
    </submittedName>
</protein>
<reference evidence="2 3" key="1">
    <citation type="journal article" date="2013" name="PLoS ONE">
        <title>Assembly-driven community genomics of a hypersaline microbial ecosystem.</title>
        <authorList>
            <person name="Podell S."/>
            <person name="Ugalde J.A."/>
            <person name="Narasingarao P."/>
            <person name="Banfield J.F."/>
            <person name="Heidelberg K.B."/>
            <person name="Allen E.E."/>
        </authorList>
    </citation>
    <scope>NUCLEOTIDE SEQUENCE [LARGE SCALE GENOMIC DNA]</scope>
    <source>
        <strain evidence="3">J07HQW2</strain>
    </source>
</reference>